<dbReference type="PROSITE" id="PS00892">
    <property type="entry name" value="HIT_1"/>
    <property type="match status" value="1"/>
</dbReference>
<comment type="catalytic activity">
    <reaction evidence="7">
        <text>P(1),P(3)-bis(5'-adenosyl) triphosphate + H2O = AMP + ADP + 2 H(+)</text>
        <dbReference type="Rhea" id="RHEA:13893"/>
        <dbReference type="ChEBI" id="CHEBI:15377"/>
        <dbReference type="ChEBI" id="CHEBI:15378"/>
        <dbReference type="ChEBI" id="CHEBI:58529"/>
        <dbReference type="ChEBI" id="CHEBI:456215"/>
        <dbReference type="ChEBI" id="CHEBI:456216"/>
        <dbReference type="EC" id="3.6.1.29"/>
    </reaction>
</comment>
<sequence length="153" mass="17403">MTLEKSFFFGPHKICPTQIFYGSKFAYGLVNLKPIAPGHVLVVSKRPVARFTELTPEEVSDLFISAQHIGRVVEKEFSGDSLSVVVQDGPYAGQTVPHVHIHVIPRRQGDWKNNDEIYDDLNKVDNDDRKPRSALEMAQEANMLREHFPENRC</sequence>
<dbReference type="InterPro" id="IPR039383">
    <property type="entry name" value="FHIT"/>
</dbReference>
<evidence type="ECO:0000256" key="6">
    <source>
        <dbReference type="PROSITE-ProRule" id="PRU00464"/>
    </source>
</evidence>
<evidence type="ECO:0000256" key="4">
    <source>
        <dbReference type="PIRSR" id="PIRSR639383-2"/>
    </source>
</evidence>
<dbReference type="SUPFAM" id="SSF54197">
    <property type="entry name" value="HIT-like"/>
    <property type="match status" value="1"/>
</dbReference>
<dbReference type="InterPro" id="IPR011146">
    <property type="entry name" value="HIT-like"/>
</dbReference>
<evidence type="ECO:0000256" key="1">
    <source>
        <dbReference type="ARBA" id="ARBA00022741"/>
    </source>
</evidence>
<dbReference type="InParanoid" id="A0A1Y1YQV6"/>
<dbReference type="AlphaFoldDB" id="A0A1Y1YQV6"/>
<evidence type="ECO:0000259" key="8">
    <source>
        <dbReference type="PROSITE" id="PS51084"/>
    </source>
</evidence>
<dbReference type="OrthoDB" id="680339at2759"/>
<dbReference type="InterPro" id="IPR051884">
    <property type="entry name" value="Bis(5'-adenosyl)-TPase_reg"/>
</dbReference>
<dbReference type="PROSITE" id="PS51084">
    <property type="entry name" value="HIT_2"/>
    <property type="match status" value="1"/>
</dbReference>
<feature type="short sequence motif" description="Histidine triad motif" evidence="6">
    <location>
        <begin position="98"/>
        <end position="102"/>
    </location>
</feature>
<gene>
    <name evidence="9" type="ORF">K493DRAFT_312939</name>
</gene>
<feature type="binding site" evidence="4">
    <location>
        <position position="87"/>
    </location>
    <ligand>
        <name>substrate</name>
    </ligand>
</feature>
<dbReference type="InterPro" id="IPR036265">
    <property type="entry name" value="HIT-like_sf"/>
</dbReference>
<evidence type="ECO:0000256" key="2">
    <source>
        <dbReference type="ARBA" id="ARBA00022801"/>
    </source>
</evidence>
<dbReference type="InterPro" id="IPR019808">
    <property type="entry name" value="Histidine_triad_CS"/>
</dbReference>
<feature type="active site" description="Tele-AMP-histidine intermediate" evidence="3">
    <location>
        <position position="100"/>
    </location>
</feature>
<feature type="binding site" evidence="4">
    <location>
        <position position="102"/>
    </location>
    <ligand>
        <name>substrate</name>
    </ligand>
</feature>
<dbReference type="FunCoup" id="A0A1Y1YQV6">
    <property type="interactions" value="177"/>
</dbReference>
<dbReference type="FunFam" id="3.30.428.10:FF:000011">
    <property type="entry name" value="Fragile histidine triad"/>
    <property type="match status" value="1"/>
</dbReference>
<keyword evidence="2 7" id="KW-0378">Hydrolase</keyword>
<evidence type="ECO:0000313" key="10">
    <source>
        <dbReference type="Proteomes" id="UP000193498"/>
    </source>
</evidence>
<evidence type="ECO:0000256" key="7">
    <source>
        <dbReference type="RuleBase" id="RU366076"/>
    </source>
</evidence>
<keyword evidence="10" id="KW-1185">Reference proteome</keyword>
<evidence type="ECO:0000256" key="5">
    <source>
        <dbReference type="PIRSR" id="PIRSR639383-3"/>
    </source>
</evidence>
<dbReference type="GO" id="GO:0047710">
    <property type="term" value="F:bis(5'-adenosyl)-triphosphatase activity"/>
    <property type="evidence" value="ECO:0007669"/>
    <property type="project" value="UniProtKB-UniRule"/>
</dbReference>
<keyword evidence="1 7" id="KW-0547">Nucleotide-binding</keyword>
<evidence type="ECO:0000313" key="9">
    <source>
        <dbReference type="EMBL" id="ORY00127.1"/>
    </source>
</evidence>
<proteinExistence type="predicted"/>
<dbReference type="PANTHER" id="PTHR46243">
    <property type="entry name" value="BIS(5'-ADENOSYL)-TRIPHOSPHATASE"/>
    <property type="match status" value="1"/>
</dbReference>
<accession>A0A1Y1YQV6</accession>
<comment type="cofactor">
    <cofactor evidence="7">
        <name>Mn(2+)</name>
        <dbReference type="ChEBI" id="CHEBI:29035"/>
    </cofactor>
</comment>
<feature type="site" description="Important for induction of apoptosis" evidence="5">
    <location>
        <position position="118"/>
    </location>
</feature>
<dbReference type="GO" id="GO:0000166">
    <property type="term" value="F:nucleotide binding"/>
    <property type="evidence" value="ECO:0007669"/>
    <property type="project" value="UniProtKB-KW"/>
</dbReference>
<feature type="binding site" evidence="4">
    <location>
        <begin position="93"/>
        <end position="96"/>
    </location>
    <ligand>
        <name>substrate</name>
    </ligand>
</feature>
<feature type="domain" description="HIT" evidence="8">
    <location>
        <begin position="6"/>
        <end position="113"/>
    </location>
</feature>
<dbReference type="Pfam" id="PF01230">
    <property type="entry name" value="HIT"/>
    <property type="match status" value="1"/>
</dbReference>
<reference evidence="9 10" key="1">
    <citation type="submission" date="2016-07" db="EMBL/GenBank/DDBJ databases">
        <title>Pervasive Adenine N6-methylation of Active Genes in Fungi.</title>
        <authorList>
            <consortium name="DOE Joint Genome Institute"/>
            <person name="Mondo S.J."/>
            <person name="Dannebaum R.O."/>
            <person name="Kuo R.C."/>
            <person name="Labutti K."/>
            <person name="Haridas S."/>
            <person name="Kuo A."/>
            <person name="Salamov A."/>
            <person name="Ahrendt S.R."/>
            <person name="Lipzen A."/>
            <person name="Sullivan W."/>
            <person name="Andreopoulos W.B."/>
            <person name="Clum A."/>
            <person name="Lindquist E."/>
            <person name="Daum C."/>
            <person name="Ramamoorthy G.K."/>
            <person name="Gryganskyi A."/>
            <person name="Culley D."/>
            <person name="Magnuson J.K."/>
            <person name="James T.Y."/>
            <person name="O'Malley M.A."/>
            <person name="Stajich J.E."/>
            <person name="Spatafora J.W."/>
            <person name="Visel A."/>
            <person name="Grigoriev I.V."/>
        </authorList>
    </citation>
    <scope>NUCLEOTIDE SEQUENCE [LARGE SCALE GENOMIC DNA]</scope>
    <source>
        <strain evidence="9 10">CBS 931.73</strain>
    </source>
</reference>
<dbReference type="STRING" id="1314790.A0A1Y1YQV6"/>
<feature type="binding site" evidence="4">
    <location>
        <position position="31"/>
    </location>
    <ligand>
        <name>substrate</name>
    </ligand>
</feature>
<dbReference type="PANTHER" id="PTHR46243:SF1">
    <property type="entry name" value="BIS(5'-ADENOSYL)-TRIPHOSPHATASE"/>
    <property type="match status" value="1"/>
</dbReference>
<protein>
    <recommendedName>
        <fullName evidence="7">Bis(5'-adenosyl)-triphosphatase</fullName>
        <ecNumber evidence="7">3.6.1.29</ecNumber>
    </recommendedName>
</protein>
<evidence type="ECO:0000256" key="3">
    <source>
        <dbReference type="PIRSR" id="PIRSR639383-1"/>
    </source>
</evidence>
<dbReference type="CDD" id="cd01275">
    <property type="entry name" value="FHIT"/>
    <property type="match status" value="1"/>
</dbReference>
<dbReference type="Proteomes" id="UP000193498">
    <property type="component" value="Unassembled WGS sequence"/>
</dbReference>
<dbReference type="EC" id="3.6.1.29" evidence="7"/>
<dbReference type="Gene3D" id="3.30.428.10">
    <property type="entry name" value="HIT-like"/>
    <property type="match status" value="1"/>
</dbReference>
<comment type="caution">
    <text evidence="9">The sequence shown here is derived from an EMBL/GenBank/DDBJ whole genome shotgun (WGS) entry which is preliminary data.</text>
</comment>
<name>A0A1Y1YQV6_9FUNG</name>
<organism evidence="9 10">
    <name type="scientific">Basidiobolus meristosporus CBS 931.73</name>
    <dbReference type="NCBI Taxonomy" id="1314790"/>
    <lineage>
        <taxon>Eukaryota</taxon>
        <taxon>Fungi</taxon>
        <taxon>Fungi incertae sedis</taxon>
        <taxon>Zoopagomycota</taxon>
        <taxon>Entomophthoromycotina</taxon>
        <taxon>Basidiobolomycetes</taxon>
        <taxon>Basidiobolales</taxon>
        <taxon>Basidiobolaceae</taxon>
        <taxon>Basidiobolus</taxon>
    </lineage>
</organism>
<dbReference type="EMBL" id="MCFE01000087">
    <property type="protein sequence ID" value="ORY00127.1"/>
    <property type="molecule type" value="Genomic_DNA"/>
</dbReference>
<feature type="binding site" evidence="4">
    <location>
        <position position="12"/>
    </location>
    <ligand>
        <name>substrate</name>
    </ligand>
</feature>